<comment type="caution">
    <text evidence="1">The sequence shown here is derived from an EMBL/GenBank/DDBJ whole genome shotgun (WGS) entry which is preliminary data.</text>
</comment>
<sequence length="80" mass="9020">MPLTKTLLLSSMTSPEHNKYIIPLLHVMVNPNISLEYYNGEHLFTPLHPQVLRVCPRASEDVCDPNPDMTPVILLRAGII</sequence>
<protein>
    <submittedName>
        <fullName evidence="1">Uncharacterized protein</fullName>
    </submittedName>
</protein>
<keyword evidence="2" id="KW-1185">Reference proteome</keyword>
<reference evidence="1" key="1">
    <citation type="submission" date="2020-07" db="EMBL/GenBank/DDBJ databases">
        <title>Multicomponent nature underlies the extraordinary mechanical properties of spider dragline silk.</title>
        <authorList>
            <person name="Kono N."/>
            <person name="Nakamura H."/>
            <person name="Mori M."/>
            <person name="Yoshida Y."/>
            <person name="Ohtoshi R."/>
            <person name="Malay A.D."/>
            <person name="Moran D.A.P."/>
            <person name="Tomita M."/>
            <person name="Numata K."/>
            <person name="Arakawa K."/>
        </authorList>
    </citation>
    <scope>NUCLEOTIDE SEQUENCE</scope>
</reference>
<dbReference type="AlphaFoldDB" id="A0A8X6LYL9"/>
<proteinExistence type="predicted"/>
<dbReference type="Proteomes" id="UP000887116">
    <property type="component" value="Unassembled WGS sequence"/>
</dbReference>
<evidence type="ECO:0000313" key="2">
    <source>
        <dbReference type="Proteomes" id="UP000887116"/>
    </source>
</evidence>
<organism evidence="1 2">
    <name type="scientific">Trichonephila clavata</name>
    <name type="common">Joro spider</name>
    <name type="synonym">Nephila clavata</name>
    <dbReference type="NCBI Taxonomy" id="2740835"/>
    <lineage>
        <taxon>Eukaryota</taxon>
        <taxon>Metazoa</taxon>
        <taxon>Ecdysozoa</taxon>
        <taxon>Arthropoda</taxon>
        <taxon>Chelicerata</taxon>
        <taxon>Arachnida</taxon>
        <taxon>Araneae</taxon>
        <taxon>Araneomorphae</taxon>
        <taxon>Entelegynae</taxon>
        <taxon>Araneoidea</taxon>
        <taxon>Nephilidae</taxon>
        <taxon>Trichonephila</taxon>
    </lineage>
</organism>
<dbReference type="EMBL" id="BMAO01018620">
    <property type="protein sequence ID" value="GFR24819.1"/>
    <property type="molecule type" value="Genomic_DNA"/>
</dbReference>
<evidence type="ECO:0000313" key="1">
    <source>
        <dbReference type="EMBL" id="GFR24819.1"/>
    </source>
</evidence>
<gene>
    <name evidence="1" type="ORF">TNCT_179011</name>
</gene>
<name>A0A8X6LYL9_TRICU</name>
<accession>A0A8X6LYL9</accession>